<sequence>MAMLDQHLQALGEQLARTMDKAKHVADPGKRENGVMKIVFLTLILAVVVHGGFFDDFRKKVEGAFGGDGRFFQRLKNATIVGAKKLANSATLAKIHEKLNSVKDKMVKVLKLSPSVLRSLRERLKVTVRSFP</sequence>
<accession>A0A0N4XHC9</accession>
<keyword evidence="3" id="KW-1185">Reference proteome</keyword>
<dbReference type="AlphaFoldDB" id="A0A0N4XHC9"/>
<proteinExistence type="predicted"/>
<keyword evidence="1" id="KW-0812">Transmembrane</keyword>
<feature type="transmembrane region" description="Helical" evidence="1">
    <location>
        <begin position="34"/>
        <end position="54"/>
    </location>
</feature>
<dbReference type="WBParaSite" id="NBR_0000193101-mRNA-1">
    <property type="protein sequence ID" value="NBR_0000193101-mRNA-1"/>
    <property type="gene ID" value="NBR_0000193101"/>
</dbReference>
<evidence type="ECO:0000313" key="4">
    <source>
        <dbReference type="WBParaSite" id="NBR_0000193101-mRNA-1"/>
    </source>
</evidence>
<organism evidence="4">
    <name type="scientific">Nippostrongylus brasiliensis</name>
    <name type="common">Rat hookworm</name>
    <dbReference type="NCBI Taxonomy" id="27835"/>
    <lineage>
        <taxon>Eukaryota</taxon>
        <taxon>Metazoa</taxon>
        <taxon>Ecdysozoa</taxon>
        <taxon>Nematoda</taxon>
        <taxon>Chromadorea</taxon>
        <taxon>Rhabditida</taxon>
        <taxon>Rhabditina</taxon>
        <taxon>Rhabditomorpha</taxon>
        <taxon>Strongyloidea</taxon>
        <taxon>Heligmosomidae</taxon>
        <taxon>Nippostrongylus</taxon>
    </lineage>
</organism>
<dbReference type="OMA" id="RDKVQAN"/>
<dbReference type="Proteomes" id="UP000271162">
    <property type="component" value="Unassembled WGS sequence"/>
</dbReference>
<evidence type="ECO:0000313" key="2">
    <source>
        <dbReference type="EMBL" id="VDL65521.1"/>
    </source>
</evidence>
<keyword evidence="1" id="KW-1133">Transmembrane helix</keyword>
<reference evidence="2 3" key="2">
    <citation type="submission" date="2018-11" db="EMBL/GenBank/DDBJ databases">
        <authorList>
            <consortium name="Pathogen Informatics"/>
        </authorList>
    </citation>
    <scope>NUCLEOTIDE SEQUENCE [LARGE SCALE GENOMIC DNA]</scope>
</reference>
<evidence type="ECO:0000313" key="3">
    <source>
        <dbReference type="Proteomes" id="UP000271162"/>
    </source>
</evidence>
<reference evidence="4" key="1">
    <citation type="submission" date="2017-02" db="UniProtKB">
        <authorList>
            <consortium name="WormBaseParasite"/>
        </authorList>
    </citation>
    <scope>IDENTIFICATION</scope>
</reference>
<name>A0A0N4XHC9_NIPBR</name>
<dbReference type="EMBL" id="UYSL01001861">
    <property type="protein sequence ID" value="VDL65521.1"/>
    <property type="molecule type" value="Genomic_DNA"/>
</dbReference>
<gene>
    <name evidence="2" type="ORF">NBR_LOCUS1932</name>
</gene>
<evidence type="ECO:0000256" key="1">
    <source>
        <dbReference type="SAM" id="Phobius"/>
    </source>
</evidence>
<keyword evidence="1" id="KW-0472">Membrane</keyword>
<protein>
    <submittedName>
        <fullName evidence="4">Variable large protein</fullName>
    </submittedName>
</protein>